<dbReference type="InterPro" id="IPR000994">
    <property type="entry name" value="Pept_M24"/>
</dbReference>
<dbReference type="SMART" id="SM01011">
    <property type="entry name" value="AMP_N"/>
    <property type="match status" value="1"/>
</dbReference>
<dbReference type="Gene3D" id="3.90.230.10">
    <property type="entry name" value="Creatinase/methionine aminopeptidase superfamily"/>
    <property type="match status" value="1"/>
</dbReference>
<comment type="similarity">
    <text evidence="2">Belongs to the peptidase M24B family.</text>
</comment>
<dbReference type="SUPFAM" id="SSF53092">
    <property type="entry name" value="Creatinase/prolidase N-terminal domain"/>
    <property type="match status" value="1"/>
</dbReference>
<evidence type="ECO:0000256" key="4">
    <source>
        <dbReference type="ARBA" id="ARBA00022801"/>
    </source>
</evidence>
<keyword evidence="8" id="KW-1185">Reference proteome</keyword>
<dbReference type="Gene3D" id="3.40.350.10">
    <property type="entry name" value="Creatinase/prolidase N-terminal domain"/>
    <property type="match status" value="1"/>
</dbReference>
<evidence type="ECO:0000313" key="7">
    <source>
        <dbReference type="EMBL" id="SSD60098.1"/>
    </source>
</evidence>
<evidence type="ECO:0000256" key="2">
    <source>
        <dbReference type="ARBA" id="ARBA00008766"/>
    </source>
</evidence>
<gene>
    <name evidence="7" type="ORF">SCODWIG_01859</name>
</gene>
<comment type="cofactor">
    <cofactor evidence="1">
        <name>Mn(2+)</name>
        <dbReference type="ChEBI" id="CHEBI:29035"/>
    </cofactor>
</comment>
<keyword evidence="4" id="KW-0378">Hydrolase</keyword>
<dbReference type="EMBL" id="UFAJ01000270">
    <property type="protein sequence ID" value="SSD60098.1"/>
    <property type="molecule type" value="Genomic_DNA"/>
</dbReference>
<evidence type="ECO:0000256" key="3">
    <source>
        <dbReference type="ARBA" id="ARBA00022723"/>
    </source>
</evidence>
<dbReference type="PANTHER" id="PTHR43226:SF4">
    <property type="entry name" value="XAA-PRO AMINOPEPTIDASE 3"/>
    <property type="match status" value="1"/>
</dbReference>
<dbReference type="Proteomes" id="UP000262825">
    <property type="component" value="Unassembled WGS sequence"/>
</dbReference>
<dbReference type="InterPro" id="IPR036005">
    <property type="entry name" value="Creatinase/aminopeptidase-like"/>
</dbReference>
<dbReference type="InterPro" id="IPR052433">
    <property type="entry name" value="X-Pro_dipept-like"/>
</dbReference>
<dbReference type="VEuPathDB" id="FungiDB:SCODWIG_01859"/>
<reference evidence="8" key="1">
    <citation type="submission" date="2018-06" db="EMBL/GenBank/DDBJ databases">
        <authorList>
            <person name="Guldener U."/>
        </authorList>
    </citation>
    <scope>NUCLEOTIDE SEQUENCE [LARGE SCALE GENOMIC DNA]</scope>
    <source>
        <strain evidence="8">UTAD17</strain>
    </source>
</reference>
<keyword evidence="5" id="KW-0464">Manganese</keyword>
<organism evidence="7 8">
    <name type="scientific">Saccharomycodes ludwigii</name>
    <dbReference type="NCBI Taxonomy" id="36035"/>
    <lineage>
        <taxon>Eukaryota</taxon>
        <taxon>Fungi</taxon>
        <taxon>Dikarya</taxon>
        <taxon>Ascomycota</taxon>
        <taxon>Saccharomycotina</taxon>
        <taxon>Saccharomycetes</taxon>
        <taxon>Saccharomycodales</taxon>
        <taxon>Saccharomycodaceae</taxon>
        <taxon>Saccharomycodes</taxon>
    </lineage>
</organism>
<protein>
    <submittedName>
        <fullName evidence="7">Probable Intermediate cleaving peptidase 55</fullName>
    </submittedName>
</protein>
<dbReference type="GO" id="GO:0006508">
    <property type="term" value="P:proteolysis"/>
    <property type="evidence" value="ECO:0007669"/>
    <property type="project" value="TreeGrafter"/>
</dbReference>
<dbReference type="Pfam" id="PF05195">
    <property type="entry name" value="AMP_N"/>
    <property type="match status" value="1"/>
</dbReference>
<dbReference type="GO" id="GO:0005739">
    <property type="term" value="C:mitochondrion"/>
    <property type="evidence" value="ECO:0007669"/>
    <property type="project" value="TreeGrafter"/>
</dbReference>
<keyword evidence="3" id="KW-0479">Metal-binding</keyword>
<dbReference type="GO" id="GO:0070006">
    <property type="term" value="F:metalloaminopeptidase activity"/>
    <property type="evidence" value="ECO:0007669"/>
    <property type="project" value="InterPro"/>
</dbReference>
<proteinExistence type="inferred from homology"/>
<name>A0A376B5Y0_9ASCO</name>
<dbReference type="InterPro" id="IPR007865">
    <property type="entry name" value="Aminopep_P_N"/>
</dbReference>
<evidence type="ECO:0000259" key="6">
    <source>
        <dbReference type="SMART" id="SM01011"/>
    </source>
</evidence>
<dbReference type="CDD" id="cd01087">
    <property type="entry name" value="Prolidase"/>
    <property type="match status" value="1"/>
</dbReference>
<feature type="domain" description="Aminopeptidase P N-terminal" evidence="6">
    <location>
        <begin position="60"/>
        <end position="197"/>
    </location>
</feature>
<evidence type="ECO:0000313" key="8">
    <source>
        <dbReference type="Proteomes" id="UP000262825"/>
    </source>
</evidence>
<accession>A0A376B5Y0</accession>
<dbReference type="AlphaFoldDB" id="A0A376B5Y0"/>
<sequence>MQMLKRKIWFNVHKAWFQTKAIQKGQQQYTNKVTPNVNLGQALHENRPYWIKPGELTPGITALEYFERRVKLASKLPKKSCLILPSSQVKYATGPVFYPFQQNTDLYYLTGWNEPDSVMILEKPNDNLDDVLFHMLVPPKDAFAEKWEGFRTGVEGIKEFFNADESDDINNLVSYTSKILKRNEHLYFDIPHEKNNSTQFFGTFFGQSQESKFAITINDLLKRDFSSKKIRKAKPLIAEQRRIKSPAELTVMRTAGQISGRSYNQAYAEKFRNERTLHSFLEYKFISGGCDKSAYVPVVASGSNALCIHYTKNNDVMFDDEMVLVDASGALGGYCSDISRSWPVNGEFSGPQRDLYEAVLNVQRKCITLCKANLGYSIQDIHDQSVNYMVEELKNVGIDNSRSQVTSLYNHLIGHNLGLDVHDVPECSIYKPIEPGQVITIEPGIYVPQDDRYPKWFQNIGIRIEDDVAVEKDSYTILTVEAAKEVKDIENIARNGVTTKIPQDVVSPLF</sequence>
<dbReference type="GO" id="GO:0030145">
    <property type="term" value="F:manganese ion binding"/>
    <property type="evidence" value="ECO:0007669"/>
    <property type="project" value="InterPro"/>
</dbReference>
<dbReference type="InterPro" id="IPR029149">
    <property type="entry name" value="Creatin/AminoP/Spt16_N"/>
</dbReference>
<dbReference type="Pfam" id="PF00557">
    <property type="entry name" value="Peptidase_M24"/>
    <property type="match status" value="1"/>
</dbReference>
<dbReference type="SUPFAM" id="SSF55920">
    <property type="entry name" value="Creatinase/aminopeptidase"/>
    <property type="match status" value="1"/>
</dbReference>
<dbReference type="PANTHER" id="PTHR43226">
    <property type="entry name" value="XAA-PRO AMINOPEPTIDASE 3"/>
    <property type="match status" value="1"/>
</dbReference>
<evidence type="ECO:0000256" key="1">
    <source>
        <dbReference type="ARBA" id="ARBA00001936"/>
    </source>
</evidence>
<evidence type="ECO:0000256" key="5">
    <source>
        <dbReference type="ARBA" id="ARBA00023211"/>
    </source>
</evidence>